<name>A0ABQ3V2E1_9CHLR</name>
<feature type="domain" description="AB hydrolase-1" evidence="1">
    <location>
        <begin position="21"/>
        <end position="258"/>
    </location>
</feature>
<keyword evidence="3" id="KW-1185">Reference proteome</keyword>
<sequence>MECLVHDTPIYYEEYGQGTPVILIHGFTPDHRLMTGCMEPLFAQKTGWRRIYLDLPGMGRTPGKAFVNSSDDMLDLVLGFIDAIIPGQRFLLVGESYGGYLSLGIMQRKFEQVEGMALICPAIVAEASKRDVPSHTLIAPNPQLLASLAPEDAEEFGSISVVQDTYAWEHFRDDILPGLRVADQAFLNKIRQRYAFSFDVNTLPVPFAKPTLFFMGRQDSSTGYRDTWNILENYPRGTFAVLDRAGHNAQIEQSQLFNALVNEWLERVQEATR</sequence>
<reference evidence="2 3" key="1">
    <citation type="journal article" date="2021" name="Int. J. Syst. Evol. Microbiol.">
        <title>Reticulibacter mediterranei gen. nov., sp. nov., within the new family Reticulibacteraceae fam. nov., and Ktedonospora formicarum gen. nov., sp. nov., Ktedonobacter robiniae sp. nov., Dictyobacter formicarum sp. nov. and Dictyobacter arantiisoli sp. nov., belonging to the class Ktedonobacteria.</title>
        <authorList>
            <person name="Yabe S."/>
            <person name="Zheng Y."/>
            <person name="Wang C.M."/>
            <person name="Sakai Y."/>
            <person name="Abe K."/>
            <person name="Yokota A."/>
            <person name="Donadio S."/>
            <person name="Cavaletti L."/>
            <person name="Monciardini P."/>
        </authorList>
    </citation>
    <scope>NUCLEOTIDE SEQUENCE [LARGE SCALE GENOMIC DNA]</scope>
    <source>
        <strain evidence="2 3">SOSP1-30</strain>
    </source>
</reference>
<dbReference type="GO" id="GO:0016787">
    <property type="term" value="F:hydrolase activity"/>
    <property type="evidence" value="ECO:0007669"/>
    <property type="project" value="UniProtKB-KW"/>
</dbReference>
<dbReference type="PANTHER" id="PTHR43798:SF6">
    <property type="entry name" value="HYDROLASE, PUTATIVE (AFU_ORTHOLOGUE AFUA_4G13070)-RELATED"/>
    <property type="match status" value="1"/>
</dbReference>
<dbReference type="EMBL" id="BNJG01000003">
    <property type="protein sequence ID" value="GHO59088.1"/>
    <property type="molecule type" value="Genomic_DNA"/>
</dbReference>
<dbReference type="RefSeq" id="WP_201375302.1">
    <property type="nucleotide sequence ID" value="NZ_BNJG01000003.1"/>
</dbReference>
<dbReference type="PRINTS" id="PR00111">
    <property type="entry name" value="ABHYDROLASE"/>
</dbReference>
<keyword evidence="2" id="KW-0378">Hydrolase</keyword>
<accession>A0ABQ3V2E1</accession>
<evidence type="ECO:0000313" key="2">
    <source>
        <dbReference type="EMBL" id="GHO59088.1"/>
    </source>
</evidence>
<protein>
    <submittedName>
        <fullName evidence="2">2-hydroxy-6-oxo-6-phenylhexa-2,4-dienoate hydrolase</fullName>
    </submittedName>
</protein>
<dbReference type="InterPro" id="IPR029058">
    <property type="entry name" value="AB_hydrolase_fold"/>
</dbReference>
<dbReference type="Gene3D" id="3.40.50.1820">
    <property type="entry name" value="alpha/beta hydrolase"/>
    <property type="match status" value="1"/>
</dbReference>
<comment type="caution">
    <text evidence="2">The sequence shown here is derived from an EMBL/GenBank/DDBJ whole genome shotgun (WGS) entry which is preliminary data.</text>
</comment>
<dbReference type="Proteomes" id="UP000654345">
    <property type="component" value="Unassembled WGS sequence"/>
</dbReference>
<dbReference type="PANTHER" id="PTHR43798">
    <property type="entry name" value="MONOACYLGLYCEROL LIPASE"/>
    <property type="match status" value="1"/>
</dbReference>
<dbReference type="InterPro" id="IPR050266">
    <property type="entry name" value="AB_hydrolase_sf"/>
</dbReference>
<dbReference type="InterPro" id="IPR000073">
    <property type="entry name" value="AB_hydrolase_1"/>
</dbReference>
<dbReference type="Pfam" id="PF12697">
    <property type="entry name" value="Abhydrolase_6"/>
    <property type="match status" value="1"/>
</dbReference>
<gene>
    <name evidence="2" type="ORF">KSB_75630</name>
</gene>
<evidence type="ECO:0000259" key="1">
    <source>
        <dbReference type="Pfam" id="PF12697"/>
    </source>
</evidence>
<organism evidence="2 3">
    <name type="scientific">Ktedonobacter robiniae</name>
    <dbReference type="NCBI Taxonomy" id="2778365"/>
    <lineage>
        <taxon>Bacteria</taxon>
        <taxon>Bacillati</taxon>
        <taxon>Chloroflexota</taxon>
        <taxon>Ktedonobacteria</taxon>
        <taxon>Ktedonobacterales</taxon>
        <taxon>Ktedonobacteraceae</taxon>
        <taxon>Ktedonobacter</taxon>
    </lineage>
</organism>
<dbReference type="SUPFAM" id="SSF53474">
    <property type="entry name" value="alpha/beta-Hydrolases"/>
    <property type="match status" value="1"/>
</dbReference>
<proteinExistence type="predicted"/>
<evidence type="ECO:0000313" key="3">
    <source>
        <dbReference type="Proteomes" id="UP000654345"/>
    </source>
</evidence>